<dbReference type="AlphaFoldDB" id="A0A0F9UVD6"/>
<dbReference type="GO" id="GO:0004519">
    <property type="term" value="F:endonuclease activity"/>
    <property type="evidence" value="ECO:0007669"/>
    <property type="project" value="InterPro"/>
</dbReference>
<dbReference type="PANTHER" id="PTHR33877:SF2">
    <property type="entry name" value="OS07G0170200 PROTEIN"/>
    <property type="match status" value="1"/>
</dbReference>
<dbReference type="PANTHER" id="PTHR33877">
    <property type="entry name" value="SLL1193 PROTEIN"/>
    <property type="match status" value="1"/>
</dbReference>
<dbReference type="GO" id="GO:0003676">
    <property type="term" value="F:nucleic acid binding"/>
    <property type="evidence" value="ECO:0007669"/>
    <property type="project" value="InterPro"/>
</dbReference>
<feature type="domain" description="HNH nuclease" evidence="1">
    <location>
        <begin position="53"/>
        <end position="103"/>
    </location>
</feature>
<protein>
    <recommendedName>
        <fullName evidence="1">HNH nuclease domain-containing protein</fullName>
    </recommendedName>
</protein>
<dbReference type="GO" id="GO:0008270">
    <property type="term" value="F:zinc ion binding"/>
    <property type="evidence" value="ECO:0007669"/>
    <property type="project" value="InterPro"/>
</dbReference>
<dbReference type="SMART" id="SM00507">
    <property type="entry name" value="HNHc"/>
    <property type="match status" value="1"/>
</dbReference>
<sequence>MIWGVVSTMVFIRIKQIKGICYAYWVKNVWVPGKGSRQKVVAYIGRVKGLDRFNASAIFKRDAYTCQLCGWMQDLTIDHKLPISKGGSNDLSNLWTLCRSCNSRKKDRVLEEPKPEQIREGFYY</sequence>
<accession>A0A0F9UVD6</accession>
<dbReference type="InterPro" id="IPR052892">
    <property type="entry name" value="NA-targeting_endonuclease"/>
</dbReference>
<dbReference type="InterPro" id="IPR003615">
    <property type="entry name" value="HNH_nuc"/>
</dbReference>
<proteinExistence type="predicted"/>
<reference evidence="2" key="1">
    <citation type="journal article" date="2015" name="Nature">
        <title>Complex archaea that bridge the gap between prokaryotes and eukaryotes.</title>
        <authorList>
            <person name="Spang A."/>
            <person name="Saw J.H."/>
            <person name="Jorgensen S.L."/>
            <person name="Zaremba-Niedzwiedzka K."/>
            <person name="Martijn J."/>
            <person name="Lind A.E."/>
            <person name="van Eijk R."/>
            <person name="Schleper C."/>
            <person name="Guy L."/>
            <person name="Ettema T.J."/>
        </authorList>
    </citation>
    <scope>NUCLEOTIDE SEQUENCE</scope>
</reference>
<dbReference type="InterPro" id="IPR002711">
    <property type="entry name" value="HNH"/>
</dbReference>
<gene>
    <name evidence="2" type="ORF">LCGC14_0485140</name>
</gene>
<dbReference type="EMBL" id="LAZR01000534">
    <property type="protein sequence ID" value="KKN65126.1"/>
    <property type="molecule type" value="Genomic_DNA"/>
</dbReference>
<comment type="caution">
    <text evidence="2">The sequence shown here is derived from an EMBL/GenBank/DDBJ whole genome shotgun (WGS) entry which is preliminary data.</text>
</comment>
<name>A0A0F9UVD6_9ZZZZ</name>
<organism evidence="2">
    <name type="scientific">marine sediment metagenome</name>
    <dbReference type="NCBI Taxonomy" id="412755"/>
    <lineage>
        <taxon>unclassified sequences</taxon>
        <taxon>metagenomes</taxon>
        <taxon>ecological metagenomes</taxon>
    </lineage>
</organism>
<dbReference type="CDD" id="cd00085">
    <property type="entry name" value="HNHc"/>
    <property type="match status" value="1"/>
</dbReference>
<dbReference type="Gene3D" id="1.10.30.50">
    <property type="match status" value="1"/>
</dbReference>
<dbReference type="Pfam" id="PF01844">
    <property type="entry name" value="HNH"/>
    <property type="match status" value="1"/>
</dbReference>
<evidence type="ECO:0000313" key="2">
    <source>
        <dbReference type="EMBL" id="KKN65126.1"/>
    </source>
</evidence>
<evidence type="ECO:0000259" key="1">
    <source>
        <dbReference type="SMART" id="SM00507"/>
    </source>
</evidence>